<dbReference type="SUPFAM" id="SSF52490">
    <property type="entry name" value="Tubulin nucleotide-binding domain-like"/>
    <property type="match status" value="1"/>
</dbReference>
<name>B2AWJ1_PODAN</name>
<dbReference type="RefSeq" id="XP_001908092.1">
    <property type="nucleotide sequence ID" value="XM_001908057.1"/>
</dbReference>
<evidence type="ECO:0000256" key="1">
    <source>
        <dbReference type="ARBA" id="ARBA00003757"/>
    </source>
</evidence>
<dbReference type="VEuPathDB" id="FungiDB:PODANS_7_7330"/>
<dbReference type="PANTHER" id="PTHR13391">
    <property type="entry name" value="MITOCHONDRIAL DISTRIBUTION REGULATOR MISATO"/>
    <property type="match status" value="1"/>
</dbReference>
<dbReference type="EMBL" id="FO904942">
    <property type="protein sequence ID" value="CDP32235.1"/>
    <property type="molecule type" value="Genomic_DNA"/>
</dbReference>
<dbReference type="InterPro" id="IPR019605">
    <property type="entry name" value="Misato_II_tubulin-like"/>
</dbReference>
<dbReference type="Gene3D" id="3.40.50.1440">
    <property type="entry name" value="Tubulin/FtsZ, GTPase domain"/>
    <property type="match status" value="1"/>
</dbReference>
<keyword evidence="10" id="KW-1185">Reference proteome</keyword>
<dbReference type="HOGENOM" id="CLU_022511_2_0_1"/>
<dbReference type="AlphaFoldDB" id="B2AWJ1"/>
<evidence type="ECO:0000313" key="8">
    <source>
        <dbReference type="EMBL" id="CAP68765.1"/>
    </source>
</evidence>
<evidence type="ECO:0000256" key="3">
    <source>
        <dbReference type="ARBA" id="ARBA00008507"/>
    </source>
</evidence>
<dbReference type="FunCoup" id="B2AWJ1">
    <property type="interactions" value="64"/>
</dbReference>
<dbReference type="InterPro" id="IPR036525">
    <property type="entry name" value="Tubulin/FtsZ_GTPase_sf"/>
</dbReference>
<dbReference type="InterPro" id="IPR049942">
    <property type="entry name" value="DML1/Misato"/>
</dbReference>
<feature type="domain" description="Misato Segment II tubulin-like" evidence="6">
    <location>
        <begin position="42"/>
        <end position="144"/>
    </location>
</feature>
<comment type="subcellular location">
    <subcellularLocation>
        <location evidence="2">Mitochondrion</location>
    </subcellularLocation>
</comment>
<dbReference type="Pfam" id="PF10644">
    <property type="entry name" value="Misat_Tub_SegII"/>
    <property type="match status" value="2"/>
</dbReference>
<proteinExistence type="inferred from homology"/>
<reference evidence="8" key="2">
    <citation type="submission" date="2008-07" db="EMBL/GenBank/DDBJ databases">
        <authorList>
            <person name="Genoscope - CEA"/>
        </authorList>
    </citation>
    <scope>NUCLEOTIDE SEQUENCE</scope>
    <source>
        <strain evidence="8">S mat+</strain>
    </source>
</reference>
<dbReference type="PANTHER" id="PTHR13391:SF0">
    <property type="entry name" value="PROTEIN MISATO HOMOLOG 1"/>
    <property type="match status" value="1"/>
</dbReference>
<sequence length="521" mass="58626">MHEIITLQLGQQSNYLATHFWNTQVHFIPAPVNNIMRSLQTIQESYFTYLENDEPLIDHDVHFRPGLSPDGKTETFMPRTVIYDLKGAFGSMKKINALYEIEGEEPDPTQLDLNPTASGVCRPGKTVLQKADPIQPSPYTEALNSGLPPPRPTPDTVRCFSDFSRLYYHPRSVVQLNEFEVASTIQPFEQFSTGEELFRELDKEHDLLDRDLRYFAEEADFMQGFQVFMGVDDAWGGFGSRYLERIRDEITTQNHATANKSRSFTELYNHSSILVPLSLPSLLPPSLTNFDPTSPWHTTALFSSAVESALLPSRLRGQKKETLNTIIETLDLTGKQKVAGLQFSINSSPISDFSEGIQLDIRLSSSAADQIDVYSIRNQNQRTPRVFSQLLTSRGFSPSETSGKEGEELDEKGRRIRKSSYEPITKTYATELAFPILDSFPAIFTVEKDEEEENEGAEVKVKITTSLSTDSSVCTRLRKLKDTVIKSVGLEDREMLGNDLAEMAEEYHEGWSGGSDSGEDD</sequence>
<evidence type="ECO:0000256" key="4">
    <source>
        <dbReference type="ARBA" id="ARBA00023128"/>
    </source>
</evidence>
<dbReference type="OrthoDB" id="271881at2759"/>
<dbReference type="GO" id="GO:0007005">
    <property type="term" value="P:mitochondrion organization"/>
    <property type="evidence" value="ECO:0007669"/>
    <property type="project" value="InterPro"/>
</dbReference>
<reference evidence="9" key="4">
    <citation type="submission" date="2014-09" db="EMBL/GenBank/DDBJ databases">
        <title>Maintaining two mating types: Structure of the mating type locus and its role in heterokaryosis in Podospora anserina.</title>
        <authorList>
            <person name="Grognet P."/>
            <person name="Bidard F."/>
            <person name="Kuchly C."/>
            <person name="Chan Ho Tong L."/>
            <person name="Coppin E."/>
            <person name="Ait Benkhali J."/>
            <person name="Couloux A."/>
            <person name="Wincker P."/>
            <person name="Debuchy R."/>
            <person name="Silar P."/>
        </authorList>
    </citation>
    <scope>NUCLEOTIDE SEQUENCE</scope>
</reference>
<dbReference type="KEGG" id="pan:PODANSg5127"/>
<feature type="domain" description="DML1/Misato tubulin" evidence="7">
    <location>
        <begin position="149"/>
        <end position="254"/>
    </location>
</feature>
<feature type="domain" description="Misato Segment II tubulin-like" evidence="6">
    <location>
        <begin position="2"/>
        <end position="26"/>
    </location>
</feature>
<dbReference type="STRING" id="515849.B2AWJ1"/>
<dbReference type="InParanoid" id="B2AWJ1"/>
<dbReference type="GO" id="GO:0005739">
    <property type="term" value="C:mitochondrion"/>
    <property type="evidence" value="ECO:0007669"/>
    <property type="project" value="UniProtKB-SubCell"/>
</dbReference>
<organism evidence="8">
    <name type="scientific">Podospora anserina (strain S / ATCC MYA-4624 / DSM 980 / FGSC 10383)</name>
    <name type="common">Pleurage anserina</name>
    <dbReference type="NCBI Taxonomy" id="515849"/>
    <lineage>
        <taxon>Eukaryota</taxon>
        <taxon>Fungi</taxon>
        <taxon>Dikarya</taxon>
        <taxon>Ascomycota</taxon>
        <taxon>Pezizomycotina</taxon>
        <taxon>Sordariomycetes</taxon>
        <taxon>Sordariomycetidae</taxon>
        <taxon>Sordariales</taxon>
        <taxon>Podosporaceae</taxon>
        <taxon>Podospora</taxon>
        <taxon>Podospora anserina</taxon>
    </lineage>
</organism>
<gene>
    <name evidence="8" type="ORF">PODANS_7_7330</name>
</gene>
<evidence type="ECO:0000313" key="9">
    <source>
        <dbReference type="EMBL" id="CDP32235.1"/>
    </source>
</evidence>
<evidence type="ECO:0000256" key="2">
    <source>
        <dbReference type="ARBA" id="ARBA00004173"/>
    </source>
</evidence>
<evidence type="ECO:0000313" key="10">
    <source>
        <dbReference type="Proteomes" id="UP000001197"/>
    </source>
</evidence>
<accession>B2AWJ1</accession>
<dbReference type="InterPro" id="IPR029209">
    <property type="entry name" value="DML1/Misato_tubulin"/>
</dbReference>
<protein>
    <submittedName>
        <fullName evidence="8">Podospora anserina S mat+ genomic DNA chromosome 7, supercontig 1</fullName>
    </submittedName>
</protein>
<reference evidence="8 10" key="1">
    <citation type="journal article" date="2008" name="Genome Biol.">
        <title>The genome sequence of the model ascomycete fungus Podospora anserina.</title>
        <authorList>
            <person name="Espagne E."/>
            <person name="Lespinet O."/>
            <person name="Malagnac F."/>
            <person name="Da Silva C."/>
            <person name="Jaillon O."/>
            <person name="Porcel B.M."/>
            <person name="Couloux A."/>
            <person name="Aury J.-M."/>
            <person name="Segurens B."/>
            <person name="Poulain J."/>
            <person name="Anthouard V."/>
            <person name="Grossetete S."/>
            <person name="Khalili H."/>
            <person name="Coppin E."/>
            <person name="Dequard-Chablat M."/>
            <person name="Picard M."/>
            <person name="Contamine V."/>
            <person name="Arnaise S."/>
            <person name="Bourdais A."/>
            <person name="Berteaux-Lecellier V."/>
            <person name="Gautheret D."/>
            <person name="de Vries R.P."/>
            <person name="Battaglia E."/>
            <person name="Coutinho P.M."/>
            <person name="Danchin E.G.J."/>
            <person name="Henrissat B."/>
            <person name="El Khoury R."/>
            <person name="Sainsard-Chanet A."/>
            <person name="Boivin A."/>
            <person name="Pinan-Lucarre B."/>
            <person name="Sellem C.H."/>
            <person name="Debuchy R."/>
            <person name="Wincker P."/>
            <person name="Weissenbach J."/>
            <person name="Silar P."/>
        </authorList>
    </citation>
    <scope>NUCLEOTIDE SEQUENCE [LARGE SCALE GENOMIC DNA]</scope>
    <source>
        <strain evidence="10">S / ATCC MYA-4624 / DSM 980 / FGSC 10383</strain>
        <strain evidence="8">S mat+</strain>
    </source>
</reference>
<evidence type="ECO:0000256" key="5">
    <source>
        <dbReference type="SAM" id="MobiDB-lite"/>
    </source>
</evidence>
<keyword evidence="4" id="KW-0496">Mitochondrion</keyword>
<feature type="region of interest" description="Disordered" evidence="5">
    <location>
        <begin position="394"/>
        <end position="416"/>
    </location>
</feature>
<comment type="function">
    <text evidence="1">Involved in the partitioning of the mitochondrial organelle and mitochondrial DNA (mtDNA) inheritance.</text>
</comment>
<dbReference type="Pfam" id="PF14881">
    <property type="entry name" value="Tubulin_3"/>
    <property type="match status" value="1"/>
</dbReference>
<dbReference type="eggNOG" id="KOG2530">
    <property type="taxonomic scope" value="Eukaryota"/>
</dbReference>
<dbReference type="Proteomes" id="UP000001197">
    <property type="component" value="Chromosome 7"/>
</dbReference>
<evidence type="ECO:0000259" key="6">
    <source>
        <dbReference type="Pfam" id="PF10644"/>
    </source>
</evidence>
<comment type="similarity">
    <text evidence="3">Belongs to the misato family.</text>
</comment>
<dbReference type="EMBL" id="CU633900">
    <property type="protein sequence ID" value="CAP68765.1"/>
    <property type="molecule type" value="Genomic_DNA"/>
</dbReference>
<evidence type="ECO:0000259" key="7">
    <source>
        <dbReference type="Pfam" id="PF14881"/>
    </source>
</evidence>
<reference evidence="10" key="3">
    <citation type="journal article" date="2014" name="Genetics">
        <title>Maintaining two mating types: Structure of the mating type locus and its role in heterokaryosis in Podospora anserina.</title>
        <authorList>
            <person name="Grognet P."/>
            <person name="Bidard F."/>
            <person name="Kuchly C."/>
            <person name="Tong L.C.H."/>
            <person name="Coppin E."/>
            <person name="Benkhali J.A."/>
            <person name="Couloux A."/>
            <person name="Wincker P."/>
            <person name="Debuchy R."/>
            <person name="Silar P."/>
        </authorList>
    </citation>
    <scope>GENOME REANNOTATION</scope>
    <source>
        <strain evidence="10">S / ATCC MYA-4624 / DSM 980 / FGSC 10383</strain>
    </source>
</reference>
<dbReference type="GeneID" id="6192825"/>